<sequence>MRKWEILLLGLTGLFVLFLIVTGFKFVALTSKQPAAHPVKIDLTEEDAVARFSKAITYPTISHQDYSQFSYSEFDGFLDFLKESYPLVDEHLHLDKVNEYGLIYRWQGSEETKKPIGLTAHYDVVPILEGTETDWGQSPFSGEVVDGKIWGRGTLDDKIGVIGILEAVEKLLSEDFQPERDVYLLFGFDEEVGGEKGAQAIADELKQRNIKFEFILDEGGAIIEGMVPGLDNPVGVVGLSEKGMATAELSTEGSGGHSSQPENRTNIGRIARAIAKLEKEQFPADLQGPAEELFAYTAPEMKGAMKYVFANQAIFEPVIESILLEKPATAALLRTTIAPTIFQAGEQYNALPEKATAVVNLRVMPGESLEDVRTFIEKTIDDDLVQVNVTGNEASPVSSIDSWHFKAVQQAARNVYPEAVIAPYLMFAGSDARHYDRIADNTYRFLPVLITAEDLNRMHGSNEHISIDNFLHAISFYQEIIKTADQQAGDQ</sequence>
<dbReference type="FunFam" id="3.40.630.10:FF:000027">
    <property type="entry name" value="N-fatty-acyl-amino acid synthase/hydrolase PM20D1"/>
    <property type="match status" value="1"/>
</dbReference>
<proteinExistence type="inferred from homology"/>
<keyword evidence="5" id="KW-0862">Zinc</keyword>
<gene>
    <name evidence="7" type="ORF">SAMN05216244_1066</name>
</gene>
<protein>
    <submittedName>
        <fullName evidence="7">Carboxypeptidase PM20D1</fullName>
    </submittedName>
</protein>
<accession>A0A1G9NMJ0</accession>
<feature type="domain" description="Peptidase M20 dimerisation" evidence="6">
    <location>
        <begin position="240"/>
        <end position="385"/>
    </location>
</feature>
<comment type="similarity">
    <text evidence="1">Belongs to the peptidase M20A family.</text>
</comment>
<dbReference type="Proteomes" id="UP000182347">
    <property type="component" value="Unassembled WGS sequence"/>
</dbReference>
<keyword evidence="2" id="KW-0645">Protease</keyword>
<dbReference type="GO" id="GO:0006508">
    <property type="term" value="P:proteolysis"/>
    <property type="evidence" value="ECO:0007669"/>
    <property type="project" value="UniProtKB-KW"/>
</dbReference>
<evidence type="ECO:0000259" key="6">
    <source>
        <dbReference type="Pfam" id="PF07687"/>
    </source>
</evidence>
<dbReference type="SUPFAM" id="SSF53187">
    <property type="entry name" value="Zn-dependent exopeptidases"/>
    <property type="match status" value="1"/>
</dbReference>
<dbReference type="InterPro" id="IPR047177">
    <property type="entry name" value="Pept_M20A"/>
</dbReference>
<organism evidence="7 8">
    <name type="scientific">Sediminibacillus halophilus</name>
    <dbReference type="NCBI Taxonomy" id="482461"/>
    <lineage>
        <taxon>Bacteria</taxon>
        <taxon>Bacillati</taxon>
        <taxon>Bacillota</taxon>
        <taxon>Bacilli</taxon>
        <taxon>Bacillales</taxon>
        <taxon>Bacillaceae</taxon>
        <taxon>Sediminibacillus</taxon>
    </lineage>
</organism>
<keyword evidence="4" id="KW-0378">Hydrolase</keyword>
<dbReference type="AlphaFoldDB" id="A0A1G9NMJ0"/>
<reference evidence="8" key="1">
    <citation type="submission" date="2016-10" db="EMBL/GenBank/DDBJ databases">
        <authorList>
            <person name="Varghese N."/>
            <person name="Submissions S."/>
        </authorList>
    </citation>
    <scope>NUCLEOTIDE SEQUENCE [LARGE SCALE GENOMIC DNA]</scope>
    <source>
        <strain evidence="8">CGMCC 1.6199</strain>
    </source>
</reference>
<evidence type="ECO:0000256" key="2">
    <source>
        <dbReference type="ARBA" id="ARBA00022670"/>
    </source>
</evidence>
<evidence type="ECO:0000313" key="7">
    <source>
        <dbReference type="EMBL" id="SDL87584.1"/>
    </source>
</evidence>
<dbReference type="STRING" id="482461.SAMN05216244_1066"/>
<keyword evidence="3" id="KW-0479">Metal-binding</keyword>
<evidence type="ECO:0000313" key="8">
    <source>
        <dbReference type="Proteomes" id="UP000182347"/>
    </source>
</evidence>
<dbReference type="GO" id="GO:0004180">
    <property type="term" value="F:carboxypeptidase activity"/>
    <property type="evidence" value="ECO:0007669"/>
    <property type="project" value="UniProtKB-KW"/>
</dbReference>
<dbReference type="PANTHER" id="PTHR45962">
    <property type="entry name" value="N-FATTY-ACYL-AMINO ACID SYNTHASE/HYDROLASE PM20D1"/>
    <property type="match status" value="1"/>
</dbReference>
<dbReference type="PANTHER" id="PTHR45962:SF1">
    <property type="entry name" value="N-FATTY-ACYL-AMINO ACID SYNTHASE_HYDROLASE PM20D1"/>
    <property type="match status" value="1"/>
</dbReference>
<name>A0A1G9NMJ0_9BACI</name>
<dbReference type="Pfam" id="PF01546">
    <property type="entry name" value="Peptidase_M20"/>
    <property type="match status" value="1"/>
</dbReference>
<evidence type="ECO:0000256" key="3">
    <source>
        <dbReference type="ARBA" id="ARBA00022723"/>
    </source>
</evidence>
<dbReference type="EMBL" id="FNHF01000001">
    <property type="protein sequence ID" value="SDL87584.1"/>
    <property type="molecule type" value="Genomic_DNA"/>
</dbReference>
<dbReference type="InterPro" id="IPR002933">
    <property type="entry name" value="Peptidase_M20"/>
</dbReference>
<evidence type="ECO:0000256" key="4">
    <source>
        <dbReference type="ARBA" id="ARBA00022801"/>
    </source>
</evidence>
<dbReference type="GO" id="GO:0046872">
    <property type="term" value="F:metal ion binding"/>
    <property type="evidence" value="ECO:0007669"/>
    <property type="project" value="UniProtKB-KW"/>
</dbReference>
<dbReference type="InterPro" id="IPR011650">
    <property type="entry name" value="Peptidase_M20_dimer"/>
</dbReference>
<dbReference type="PROSITE" id="PS00758">
    <property type="entry name" value="ARGE_DAPE_CPG2_1"/>
    <property type="match status" value="1"/>
</dbReference>
<dbReference type="SUPFAM" id="SSF55031">
    <property type="entry name" value="Bacterial exopeptidase dimerisation domain"/>
    <property type="match status" value="1"/>
</dbReference>
<dbReference type="Pfam" id="PF07687">
    <property type="entry name" value="M20_dimer"/>
    <property type="match status" value="1"/>
</dbReference>
<keyword evidence="7" id="KW-0121">Carboxypeptidase</keyword>
<dbReference type="Gene3D" id="3.40.630.10">
    <property type="entry name" value="Zn peptidases"/>
    <property type="match status" value="1"/>
</dbReference>
<evidence type="ECO:0000256" key="1">
    <source>
        <dbReference type="ARBA" id="ARBA00006247"/>
    </source>
</evidence>
<dbReference type="OrthoDB" id="9792335at2"/>
<dbReference type="Gene3D" id="1.10.150.900">
    <property type="match status" value="1"/>
</dbReference>
<dbReference type="InterPro" id="IPR036264">
    <property type="entry name" value="Bact_exopeptidase_dim_dom"/>
</dbReference>
<dbReference type="RefSeq" id="WP_074597780.1">
    <property type="nucleotide sequence ID" value="NZ_FNHF01000001.1"/>
</dbReference>
<dbReference type="Gene3D" id="3.30.70.360">
    <property type="match status" value="1"/>
</dbReference>
<evidence type="ECO:0000256" key="5">
    <source>
        <dbReference type="ARBA" id="ARBA00022833"/>
    </source>
</evidence>
<keyword evidence="8" id="KW-1185">Reference proteome</keyword>
<dbReference type="InterPro" id="IPR001261">
    <property type="entry name" value="ArgE/DapE_CS"/>
</dbReference>